<gene>
    <name evidence="2" type="ORF">BCR25_18100</name>
</gene>
<reference evidence="3" key="1">
    <citation type="submission" date="2016-09" db="EMBL/GenBank/DDBJ databases">
        <authorList>
            <person name="Gulvik C.A."/>
        </authorList>
    </citation>
    <scope>NUCLEOTIDE SEQUENCE [LARGE SCALE GENOMIC DNA]</scope>
    <source>
        <strain evidence="3">LMG 8895</strain>
    </source>
</reference>
<protein>
    <recommendedName>
        <fullName evidence="4">Lipoprotein</fullName>
    </recommendedName>
</protein>
<keyword evidence="3" id="KW-1185">Reference proteome</keyword>
<evidence type="ECO:0000313" key="2">
    <source>
        <dbReference type="EMBL" id="OEG17624.1"/>
    </source>
</evidence>
<proteinExistence type="predicted"/>
<evidence type="ECO:0008006" key="4">
    <source>
        <dbReference type="Google" id="ProtNLM"/>
    </source>
</evidence>
<organism evidence="2 3">
    <name type="scientific">Enterococcus termitis</name>
    <dbReference type="NCBI Taxonomy" id="332950"/>
    <lineage>
        <taxon>Bacteria</taxon>
        <taxon>Bacillati</taxon>
        <taxon>Bacillota</taxon>
        <taxon>Bacilli</taxon>
        <taxon>Lactobacillales</taxon>
        <taxon>Enterococcaceae</taxon>
        <taxon>Enterococcus</taxon>
    </lineage>
</organism>
<feature type="signal peptide" evidence="1">
    <location>
        <begin position="1"/>
        <end position="20"/>
    </location>
</feature>
<dbReference type="Proteomes" id="UP000095094">
    <property type="component" value="Unassembled WGS sequence"/>
</dbReference>
<feature type="chain" id="PRO_5039333028" description="Lipoprotein" evidence="1">
    <location>
        <begin position="21"/>
        <end position="129"/>
    </location>
</feature>
<dbReference type="RefSeq" id="WP_069662960.1">
    <property type="nucleotide sequence ID" value="NZ_JBHUJJ010000001.1"/>
</dbReference>
<evidence type="ECO:0000256" key="1">
    <source>
        <dbReference type="SAM" id="SignalP"/>
    </source>
</evidence>
<dbReference type="AlphaFoldDB" id="A0A1E5GY21"/>
<name>A0A1E5GY21_9ENTE</name>
<dbReference type="EMBL" id="MIJY01000011">
    <property type="protein sequence ID" value="OEG17624.1"/>
    <property type="molecule type" value="Genomic_DNA"/>
</dbReference>
<keyword evidence="1" id="KW-0732">Signal</keyword>
<dbReference type="OrthoDB" id="2192532at2"/>
<accession>A0A1E5GY21</accession>
<evidence type="ECO:0000313" key="3">
    <source>
        <dbReference type="Proteomes" id="UP000095094"/>
    </source>
</evidence>
<comment type="caution">
    <text evidence="2">The sequence shown here is derived from an EMBL/GenBank/DDBJ whole genome shotgun (WGS) entry which is preliminary data.</text>
</comment>
<dbReference type="PROSITE" id="PS51257">
    <property type="entry name" value="PROKAR_LIPOPROTEIN"/>
    <property type="match status" value="1"/>
</dbReference>
<sequence length="129" mass="14709">MKKFCLIALLLLLVVGCTKINGNDKDTENEKSSISLGFQGMKLLIKNNTKDIITIIDSDTEFLTKKNNKWVSIDETQGLTVFTTNVLSNEETELDLANRLSQINEKEVKVTIHYEHENESKEKSIVYTR</sequence>